<dbReference type="Pfam" id="PF03094">
    <property type="entry name" value="Mlo"/>
    <property type="match status" value="1"/>
</dbReference>
<evidence type="ECO:0000256" key="4">
    <source>
        <dbReference type="ARBA" id="ARBA00022821"/>
    </source>
</evidence>
<protein>
    <submittedName>
        <fullName evidence="9">PREDICTED: MLO</fullName>
    </submittedName>
</protein>
<dbReference type="Proteomes" id="UP000327085">
    <property type="component" value="Chromosome 6"/>
</dbReference>
<keyword evidence="4" id="KW-0611">Plant defense</keyword>
<evidence type="ECO:0000256" key="2">
    <source>
        <dbReference type="ARBA" id="ARBA00006574"/>
    </source>
</evidence>
<dbReference type="AlphaFoldDB" id="A0A5E4FDP7"/>
<keyword evidence="6 8" id="KW-0472">Membrane</keyword>
<comment type="similarity">
    <text evidence="2">Belongs to the MLO family.</text>
</comment>
<accession>A0A5E4FDP7</accession>
<evidence type="ECO:0000313" key="10">
    <source>
        <dbReference type="Proteomes" id="UP000327085"/>
    </source>
</evidence>
<sequence length="103" mass="11529">MALLLSVFQDRLGKICITEKQASHWLPCKKRGPLSKGDCSKGKVPLLTATDWQHLQLFIFVLATVHATFSILTILFARARFGEGNQHTPVFLSGFVVETIQLF</sequence>
<dbReference type="InParanoid" id="A0A5E4FDP7"/>
<dbReference type="Gramene" id="VVA26036">
    <property type="protein sequence ID" value="VVA26036"/>
    <property type="gene ID" value="Prudul26B023105"/>
</dbReference>
<dbReference type="InterPro" id="IPR004326">
    <property type="entry name" value="Mlo"/>
</dbReference>
<dbReference type="EMBL" id="CABIKO010000101">
    <property type="protein sequence ID" value="VVA26036.1"/>
    <property type="molecule type" value="Genomic_DNA"/>
</dbReference>
<organism evidence="9 10">
    <name type="scientific">Prunus dulcis</name>
    <name type="common">Almond</name>
    <name type="synonym">Amygdalus dulcis</name>
    <dbReference type="NCBI Taxonomy" id="3755"/>
    <lineage>
        <taxon>Eukaryota</taxon>
        <taxon>Viridiplantae</taxon>
        <taxon>Streptophyta</taxon>
        <taxon>Embryophyta</taxon>
        <taxon>Tracheophyta</taxon>
        <taxon>Spermatophyta</taxon>
        <taxon>Magnoliopsida</taxon>
        <taxon>eudicotyledons</taxon>
        <taxon>Gunneridae</taxon>
        <taxon>Pentapetalae</taxon>
        <taxon>rosids</taxon>
        <taxon>fabids</taxon>
        <taxon>Rosales</taxon>
        <taxon>Rosaceae</taxon>
        <taxon>Amygdaloideae</taxon>
        <taxon>Amygdaleae</taxon>
        <taxon>Prunus</taxon>
    </lineage>
</organism>
<evidence type="ECO:0000256" key="6">
    <source>
        <dbReference type="ARBA" id="ARBA00023136"/>
    </source>
</evidence>
<dbReference type="OMA" id="APAINYC"/>
<dbReference type="PANTHER" id="PTHR31942:SF74">
    <property type="entry name" value="MLO-LIKE PROTEIN 15"/>
    <property type="match status" value="1"/>
</dbReference>
<evidence type="ECO:0000256" key="8">
    <source>
        <dbReference type="SAM" id="Phobius"/>
    </source>
</evidence>
<evidence type="ECO:0000256" key="5">
    <source>
        <dbReference type="ARBA" id="ARBA00022989"/>
    </source>
</evidence>
<name>A0A5E4FDP7_PRUDU</name>
<dbReference type="GO" id="GO:0016020">
    <property type="term" value="C:membrane"/>
    <property type="evidence" value="ECO:0007669"/>
    <property type="project" value="UniProtKB-SubCell"/>
</dbReference>
<proteinExistence type="inferred from homology"/>
<feature type="transmembrane region" description="Helical" evidence="8">
    <location>
        <begin position="55"/>
        <end position="77"/>
    </location>
</feature>
<comment type="subcellular location">
    <subcellularLocation>
        <location evidence="1">Membrane</location>
        <topology evidence="1">Multi-pass membrane protein</topology>
    </subcellularLocation>
</comment>
<dbReference type="PANTHER" id="PTHR31942">
    <property type="entry name" value="MLO-LIKE PROTEIN 1"/>
    <property type="match status" value="1"/>
</dbReference>
<gene>
    <name evidence="9" type="ORF">ALMOND_2B023105</name>
</gene>
<evidence type="ECO:0000256" key="3">
    <source>
        <dbReference type="ARBA" id="ARBA00022692"/>
    </source>
</evidence>
<evidence type="ECO:0000256" key="1">
    <source>
        <dbReference type="ARBA" id="ARBA00004141"/>
    </source>
</evidence>
<keyword evidence="5 8" id="KW-1133">Transmembrane helix</keyword>
<keyword evidence="3 8" id="KW-0812">Transmembrane</keyword>
<evidence type="ECO:0000313" key="9">
    <source>
        <dbReference type="EMBL" id="VVA26036.1"/>
    </source>
</evidence>
<evidence type="ECO:0000256" key="7">
    <source>
        <dbReference type="ARBA" id="ARBA00023265"/>
    </source>
</evidence>
<reference evidence="10" key="1">
    <citation type="journal article" date="2020" name="Plant J.">
        <title>Transposons played a major role in the diversification between the closely related almond and peach genomes: results from the almond genome sequence.</title>
        <authorList>
            <person name="Alioto T."/>
            <person name="Alexiou K.G."/>
            <person name="Bardil A."/>
            <person name="Barteri F."/>
            <person name="Castanera R."/>
            <person name="Cruz F."/>
            <person name="Dhingra A."/>
            <person name="Duval H."/>
            <person name="Fernandez I Marti A."/>
            <person name="Frias L."/>
            <person name="Galan B."/>
            <person name="Garcia J.L."/>
            <person name="Howad W."/>
            <person name="Gomez-Garrido J."/>
            <person name="Gut M."/>
            <person name="Julca I."/>
            <person name="Morata J."/>
            <person name="Puigdomenech P."/>
            <person name="Ribeca P."/>
            <person name="Rubio Cabetas M.J."/>
            <person name="Vlasova A."/>
            <person name="Wirthensohn M."/>
            <person name="Garcia-Mas J."/>
            <person name="Gabaldon T."/>
            <person name="Casacuberta J.M."/>
            <person name="Arus P."/>
        </authorList>
    </citation>
    <scope>NUCLEOTIDE SEQUENCE [LARGE SCALE GENOMIC DNA]</scope>
    <source>
        <strain evidence="10">cv. Texas</strain>
    </source>
</reference>
<dbReference type="GO" id="GO:0006952">
    <property type="term" value="P:defense response"/>
    <property type="evidence" value="ECO:0007669"/>
    <property type="project" value="UniProtKB-KW"/>
</dbReference>
<keyword evidence="7" id="KW-0568">Pathogenesis-related protein</keyword>